<protein>
    <submittedName>
        <fullName evidence="1">Uncharacterized protein</fullName>
    </submittedName>
</protein>
<accession>A0A4R6QP60</accession>
<evidence type="ECO:0000313" key="2">
    <source>
        <dbReference type="Proteomes" id="UP000295361"/>
    </source>
</evidence>
<dbReference type="AlphaFoldDB" id="A0A4R6QP60"/>
<comment type="caution">
    <text evidence="1">The sequence shown here is derived from an EMBL/GenBank/DDBJ whole genome shotgun (WGS) entry which is preliminary data.</text>
</comment>
<dbReference type="Proteomes" id="UP000295361">
    <property type="component" value="Unassembled WGS sequence"/>
</dbReference>
<gene>
    <name evidence="1" type="ORF">DES47_104570</name>
</gene>
<sequence>MPSEALTPPAALGHLNDQAVDAPQVAAVVLALWQQIDAALSPIVGQRGVAALYKRSLYLTRAAHPCLSAAYEGALQPGDFNALHRALAAIASTEATAAATALLSAFHDLLSQLIGASLTERMIGFVWHNPLSGQAVQDTPQ</sequence>
<proteinExistence type="predicted"/>
<name>A0A4R6QP60_9BURK</name>
<organism evidence="1 2">
    <name type="scientific">Roseateles toxinivorans</name>
    <dbReference type="NCBI Taxonomy" id="270368"/>
    <lineage>
        <taxon>Bacteria</taxon>
        <taxon>Pseudomonadati</taxon>
        <taxon>Pseudomonadota</taxon>
        <taxon>Betaproteobacteria</taxon>
        <taxon>Burkholderiales</taxon>
        <taxon>Sphaerotilaceae</taxon>
        <taxon>Roseateles</taxon>
    </lineage>
</organism>
<reference evidence="1 2" key="1">
    <citation type="submission" date="2019-03" db="EMBL/GenBank/DDBJ databases">
        <title>Genomic Encyclopedia of Type Strains, Phase IV (KMG-IV): sequencing the most valuable type-strain genomes for metagenomic binning, comparative biology and taxonomic classification.</title>
        <authorList>
            <person name="Goeker M."/>
        </authorList>
    </citation>
    <scope>NUCLEOTIDE SEQUENCE [LARGE SCALE GENOMIC DNA]</scope>
    <source>
        <strain evidence="1 2">DSM 16998</strain>
    </source>
</reference>
<keyword evidence="2" id="KW-1185">Reference proteome</keyword>
<dbReference type="EMBL" id="SNXS01000004">
    <property type="protein sequence ID" value="TDP64281.1"/>
    <property type="molecule type" value="Genomic_DNA"/>
</dbReference>
<dbReference type="InParanoid" id="A0A4R6QP60"/>
<evidence type="ECO:0000313" key="1">
    <source>
        <dbReference type="EMBL" id="TDP64281.1"/>
    </source>
</evidence>